<accession>A0A4S8LAL1</accession>
<dbReference type="InterPro" id="IPR027417">
    <property type="entry name" value="P-loop_NTPase"/>
</dbReference>
<gene>
    <name evidence="6" type="ORF">K435DRAFT_869414</name>
</gene>
<dbReference type="PANTHER" id="PTHR45641:SF19">
    <property type="entry name" value="NEPHROCYSTIN-3"/>
    <property type="match status" value="1"/>
</dbReference>
<dbReference type="OrthoDB" id="1658288at2759"/>
<evidence type="ECO:0000256" key="4">
    <source>
        <dbReference type="SAM" id="MobiDB-lite"/>
    </source>
</evidence>
<keyword evidence="1" id="KW-0677">Repeat</keyword>
<evidence type="ECO:0000256" key="2">
    <source>
        <dbReference type="ARBA" id="ARBA00022803"/>
    </source>
</evidence>
<evidence type="ECO:0000256" key="3">
    <source>
        <dbReference type="PROSITE-ProRule" id="PRU00339"/>
    </source>
</evidence>
<keyword evidence="7" id="KW-1185">Reference proteome</keyword>
<dbReference type="InterPro" id="IPR011990">
    <property type="entry name" value="TPR-like_helical_dom_sf"/>
</dbReference>
<dbReference type="Proteomes" id="UP000297245">
    <property type="component" value="Unassembled WGS sequence"/>
</dbReference>
<dbReference type="AlphaFoldDB" id="A0A4S8LAL1"/>
<reference evidence="6 7" key="1">
    <citation type="journal article" date="2019" name="Nat. Ecol. Evol.">
        <title>Megaphylogeny resolves global patterns of mushroom evolution.</title>
        <authorList>
            <person name="Varga T."/>
            <person name="Krizsan K."/>
            <person name="Foldi C."/>
            <person name="Dima B."/>
            <person name="Sanchez-Garcia M."/>
            <person name="Sanchez-Ramirez S."/>
            <person name="Szollosi G.J."/>
            <person name="Szarkandi J.G."/>
            <person name="Papp V."/>
            <person name="Albert L."/>
            <person name="Andreopoulos W."/>
            <person name="Angelini C."/>
            <person name="Antonin V."/>
            <person name="Barry K.W."/>
            <person name="Bougher N.L."/>
            <person name="Buchanan P."/>
            <person name="Buyck B."/>
            <person name="Bense V."/>
            <person name="Catcheside P."/>
            <person name="Chovatia M."/>
            <person name="Cooper J."/>
            <person name="Damon W."/>
            <person name="Desjardin D."/>
            <person name="Finy P."/>
            <person name="Geml J."/>
            <person name="Haridas S."/>
            <person name="Hughes K."/>
            <person name="Justo A."/>
            <person name="Karasinski D."/>
            <person name="Kautmanova I."/>
            <person name="Kiss B."/>
            <person name="Kocsube S."/>
            <person name="Kotiranta H."/>
            <person name="LaButti K.M."/>
            <person name="Lechner B.E."/>
            <person name="Liimatainen K."/>
            <person name="Lipzen A."/>
            <person name="Lukacs Z."/>
            <person name="Mihaltcheva S."/>
            <person name="Morgado L.N."/>
            <person name="Niskanen T."/>
            <person name="Noordeloos M.E."/>
            <person name="Ohm R.A."/>
            <person name="Ortiz-Santana B."/>
            <person name="Ovrebo C."/>
            <person name="Racz N."/>
            <person name="Riley R."/>
            <person name="Savchenko A."/>
            <person name="Shiryaev A."/>
            <person name="Soop K."/>
            <person name="Spirin V."/>
            <person name="Szebenyi C."/>
            <person name="Tomsovsky M."/>
            <person name="Tulloss R.E."/>
            <person name="Uehling J."/>
            <person name="Grigoriev I.V."/>
            <person name="Vagvolgyi C."/>
            <person name="Papp T."/>
            <person name="Martin F.M."/>
            <person name="Miettinen O."/>
            <person name="Hibbett D.S."/>
            <person name="Nagy L.G."/>
        </authorList>
    </citation>
    <scope>NUCLEOTIDE SEQUENCE [LARGE SCALE GENOMIC DNA]</scope>
    <source>
        <strain evidence="6 7">CBS 962.96</strain>
    </source>
</reference>
<dbReference type="Gene3D" id="1.25.40.10">
    <property type="entry name" value="Tetratricopeptide repeat domain"/>
    <property type="match status" value="2"/>
</dbReference>
<dbReference type="SUPFAM" id="SSF52540">
    <property type="entry name" value="P-loop containing nucleoside triphosphate hydrolases"/>
    <property type="match status" value="1"/>
</dbReference>
<proteinExistence type="predicted"/>
<feature type="compositionally biased region" description="Polar residues" evidence="4">
    <location>
        <begin position="146"/>
        <end position="163"/>
    </location>
</feature>
<name>A0A4S8LAL1_DENBC</name>
<dbReference type="EMBL" id="ML179554">
    <property type="protein sequence ID" value="THU85318.1"/>
    <property type="molecule type" value="Genomic_DNA"/>
</dbReference>
<dbReference type="PANTHER" id="PTHR45641">
    <property type="entry name" value="TETRATRICOPEPTIDE REPEAT PROTEIN (AFU_ORTHOLOGUE AFUA_6G03870)"/>
    <property type="match status" value="1"/>
</dbReference>
<dbReference type="PROSITE" id="PS50005">
    <property type="entry name" value="TPR"/>
    <property type="match status" value="1"/>
</dbReference>
<feature type="domain" description="NACHT" evidence="5">
    <location>
        <begin position="241"/>
        <end position="360"/>
    </location>
</feature>
<organism evidence="6 7">
    <name type="scientific">Dendrothele bispora (strain CBS 962.96)</name>
    <dbReference type="NCBI Taxonomy" id="1314807"/>
    <lineage>
        <taxon>Eukaryota</taxon>
        <taxon>Fungi</taxon>
        <taxon>Dikarya</taxon>
        <taxon>Basidiomycota</taxon>
        <taxon>Agaricomycotina</taxon>
        <taxon>Agaricomycetes</taxon>
        <taxon>Agaricomycetidae</taxon>
        <taxon>Agaricales</taxon>
        <taxon>Agaricales incertae sedis</taxon>
        <taxon>Dendrothele</taxon>
    </lineage>
</organism>
<dbReference type="Pfam" id="PF13424">
    <property type="entry name" value="TPR_12"/>
    <property type="match status" value="2"/>
</dbReference>
<evidence type="ECO:0000313" key="6">
    <source>
        <dbReference type="EMBL" id="THU85318.1"/>
    </source>
</evidence>
<dbReference type="Pfam" id="PF05729">
    <property type="entry name" value="NACHT"/>
    <property type="match status" value="1"/>
</dbReference>
<dbReference type="SMART" id="SM00028">
    <property type="entry name" value="TPR"/>
    <property type="match status" value="6"/>
</dbReference>
<feature type="repeat" description="TPR" evidence="3">
    <location>
        <begin position="881"/>
        <end position="914"/>
    </location>
</feature>
<dbReference type="InterPro" id="IPR019734">
    <property type="entry name" value="TPR_rpt"/>
</dbReference>
<dbReference type="InterPro" id="IPR007111">
    <property type="entry name" value="NACHT_NTPase"/>
</dbReference>
<protein>
    <recommendedName>
        <fullName evidence="5">NACHT domain-containing protein</fullName>
    </recommendedName>
</protein>
<sequence length="978" mass="109296">MVLDLTQVDMAAIGATTPAAGVVGIGSAITRSVRTTVNVGGNVNTNTNNPNIVPNDTPAPAPMLTVPTTSNTVASPFDSPEPTPAVFISQAYGGISMSMTASSINTVISMLGFSVFGDTPLVVRMSHFNASLSSFKRLRGSKGQKAETSLSGRNPQIPEQQPTGPHFFSDAQNNDFRNAQITNVAGNLNIIKADSGLSLDTKKITADMIASATPAVPIVFKGREELVEQGVNILCQQALRFLAILGAEGMGKTSLALHIMDSDLVQNKFGERCYFIPCELFEDAESLVQGLIHVMGLTMQENQSKQKVLFNYLQSAHGDLLIVFDNFETPWNHGDSRIGVKNLLEKIAKYGKVSLIVTMRGPDGPGDIAWERLGDQTGIPTLLPVPAKEAFKAFAGNKLQSSDDSESQIDSLLYQLEYVPLAIRLSAQHVKRVPLKTLIRMWEKDKTSILAEQTEPGRLTSVSFSIDLSIQIFRIEGRTLELLSTLSFLPDGIPLWVEHLDQMFPGEGLSVNVSTLLESSLIYDQNEGLKMLAPVREHVHLKYPIGQVDVDLLEMFYGLFLKNLPRNKMEAQPGLEPHINNIEKIYKAQISSGHSKTSSISAVKKIGEFSRFYSVSMGLIDLILEKDKNIQKDDEVDLKLMTAFRLRWMGNFHNAEAQVMSVRDCIVEEGNISQSKANILGRCFDMLQYIYYAQAQYEKAINMSLQAQKYFKQSKNLWAQANSMSWLGNIYYMQAKYKEASEMISEAQQLFQQIGNELGVAECLLRLGDIYRMQGRNDDAIQMISDALKQFQTFGNQVRAADCLWSLGELYRIQKKYDEATEMIMKGQKQFEEIGSKEGVAWCLRTLGTIYMNQTQYNDAIGMFSNARMQYQNIGRIVDVAWCYQYLGRTYRLQGQYEKAKEAFTEALELLKEFPGEKYKIGWTLLGFGHLFLDVKDFVEARRKYEEARDIFDSHGQLEKEVDECSEALAKLDEAIKQ</sequence>
<feature type="region of interest" description="Disordered" evidence="4">
    <location>
        <begin position="139"/>
        <end position="163"/>
    </location>
</feature>
<evidence type="ECO:0000313" key="7">
    <source>
        <dbReference type="Proteomes" id="UP000297245"/>
    </source>
</evidence>
<dbReference type="SUPFAM" id="SSF48452">
    <property type="entry name" value="TPR-like"/>
    <property type="match status" value="2"/>
</dbReference>
<evidence type="ECO:0000259" key="5">
    <source>
        <dbReference type="Pfam" id="PF05729"/>
    </source>
</evidence>
<dbReference type="Gene3D" id="3.40.50.300">
    <property type="entry name" value="P-loop containing nucleotide triphosphate hydrolases"/>
    <property type="match status" value="1"/>
</dbReference>
<evidence type="ECO:0000256" key="1">
    <source>
        <dbReference type="ARBA" id="ARBA00022737"/>
    </source>
</evidence>
<keyword evidence="2 3" id="KW-0802">TPR repeat</keyword>